<feature type="region of interest" description="Disordered" evidence="1">
    <location>
        <begin position="68"/>
        <end position="87"/>
    </location>
</feature>
<feature type="compositionally biased region" description="Polar residues" evidence="1">
    <location>
        <begin position="71"/>
        <end position="81"/>
    </location>
</feature>
<dbReference type="AlphaFoldDB" id="A0A255IT30"/>
<reference evidence="3 4" key="1">
    <citation type="journal article" date="2017" name="Genome Announc.">
        <title>Draft Genome Sequence of a Sporulating and Motile Strain of Lachnotalea glycerini Isolated from Water in Quebec City, Canada.</title>
        <authorList>
            <person name="Maheux A.F."/>
            <person name="Boudreau D.K."/>
            <person name="Berube E."/>
            <person name="Boissinot M."/>
            <person name="Raymond F."/>
            <person name="Brodeur S."/>
            <person name="Corbeil J."/>
            <person name="Isabel S."/>
            <person name="Omar R.F."/>
            <person name="Bergeron M.G."/>
        </authorList>
    </citation>
    <scope>NUCLEOTIDE SEQUENCE [LARGE SCALE GENOMIC DNA]</scope>
    <source>
        <strain evidence="3 4">CCRI-19302</strain>
    </source>
</reference>
<organism evidence="2 5">
    <name type="scientific">Lachnotalea glycerini</name>
    <dbReference type="NCBI Taxonomy" id="1763509"/>
    <lineage>
        <taxon>Bacteria</taxon>
        <taxon>Bacillati</taxon>
        <taxon>Bacillota</taxon>
        <taxon>Clostridia</taxon>
        <taxon>Lachnospirales</taxon>
        <taxon>Lachnospiraceae</taxon>
        <taxon>Lachnotalea</taxon>
    </lineage>
</organism>
<sequence length="87" mass="9637">MNNEIDEITASKVTVEIIDKKTGKLFRRTLPMDYRETYTGIKLSGENLNGEPSDIVFFSEKGIAKLKDLSGQGSDNPSCNDHGSLEK</sequence>
<dbReference type="EMBL" id="NOKA02000009">
    <property type="protein sequence ID" value="RDY31847.1"/>
    <property type="molecule type" value="Genomic_DNA"/>
</dbReference>
<proteinExistence type="predicted"/>
<dbReference type="Proteomes" id="UP000216411">
    <property type="component" value="Unassembled WGS sequence"/>
</dbReference>
<protein>
    <submittedName>
        <fullName evidence="2">Uncharacterized protein</fullName>
    </submittedName>
</protein>
<comment type="caution">
    <text evidence="2">The sequence shown here is derived from an EMBL/GenBank/DDBJ whole genome shotgun (WGS) entry which is preliminary data.</text>
</comment>
<evidence type="ECO:0000313" key="2">
    <source>
        <dbReference type="EMBL" id="PXV93423.1"/>
    </source>
</evidence>
<evidence type="ECO:0000313" key="3">
    <source>
        <dbReference type="EMBL" id="RDY31847.1"/>
    </source>
</evidence>
<evidence type="ECO:0000256" key="1">
    <source>
        <dbReference type="SAM" id="MobiDB-lite"/>
    </source>
</evidence>
<reference evidence="2 5" key="2">
    <citation type="submission" date="2018-05" db="EMBL/GenBank/DDBJ databases">
        <title>Genomic Encyclopedia of Type Strains, Phase IV (KMG-IV): sequencing the most valuable type-strain genomes for metagenomic binning, comparative biology and taxonomic classification.</title>
        <authorList>
            <person name="Goeker M."/>
        </authorList>
    </citation>
    <scope>NUCLEOTIDE SEQUENCE [LARGE SCALE GENOMIC DNA]</scope>
    <source>
        <strain evidence="2 5">DSM 28816</strain>
    </source>
</reference>
<dbReference type="RefSeq" id="WP_094375695.1">
    <property type="nucleotide sequence ID" value="NZ_NOKA02000009.1"/>
</dbReference>
<keyword evidence="4" id="KW-1185">Reference proteome</keyword>
<dbReference type="OrthoDB" id="1751802at2"/>
<evidence type="ECO:0000313" key="4">
    <source>
        <dbReference type="Proteomes" id="UP000216411"/>
    </source>
</evidence>
<accession>A0A255IT30</accession>
<dbReference type="Proteomes" id="UP000247523">
    <property type="component" value="Unassembled WGS sequence"/>
</dbReference>
<evidence type="ECO:0000313" key="5">
    <source>
        <dbReference type="Proteomes" id="UP000247523"/>
    </source>
</evidence>
<reference evidence="3" key="3">
    <citation type="submission" date="2018-07" db="EMBL/GenBank/DDBJ databases">
        <authorList>
            <person name="Quirk P.G."/>
            <person name="Krulwich T.A."/>
        </authorList>
    </citation>
    <scope>NUCLEOTIDE SEQUENCE</scope>
    <source>
        <strain evidence="3">CCRI-19302</strain>
    </source>
</reference>
<dbReference type="EMBL" id="QICS01000002">
    <property type="protein sequence ID" value="PXV93423.1"/>
    <property type="molecule type" value="Genomic_DNA"/>
</dbReference>
<gene>
    <name evidence="2" type="ORF">C8E03_102191</name>
    <name evidence="3" type="ORF">CG710_007640</name>
</gene>
<name>A0A255IT30_9FIRM</name>